<accession>A0AAU2VFH9</accession>
<name>A0AAU2VFH9_9ACTN</name>
<dbReference type="AlphaFoldDB" id="A0AAU2VFH9"/>
<evidence type="ECO:0000313" key="1">
    <source>
        <dbReference type="EMBL" id="WTW66283.1"/>
    </source>
</evidence>
<gene>
    <name evidence="1" type="ORF">OG549_03380</name>
</gene>
<dbReference type="Pfam" id="PF19749">
    <property type="entry name" value="DUF6236"/>
    <property type="match status" value="1"/>
</dbReference>
<dbReference type="EMBL" id="CP108318">
    <property type="protein sequence ID" value="WTW66283.1"/>
    <property type="molecule type" value="Genomic_DNA"/>
</dbReference>
<reference evidence="1" key="1">
    <citation type="submission" date="2022-10" db="EMBL/GenBank/DDBJ databases">
        <title>The complete genomes of actinobacterial strains from the NBC collection.</title>
        <authorList>
            <person name="Joergensen T.S."/>
            <person name="Alvarez Arevalo M."/>
            <person name="Sterndorff E.B."/>
            <person name="Faurdal D."/>
            <person name="Vuksanovic O."/>
            <person name="Mourched A.-S."/>
            <person name="Charusanti P."/>
            <person name="Shaw S."/>
            <person name="Blin K."/>
            <person name="Weber T."/>
        </authorList>
    </citation>
    <scope>NUCLEOTIDE SEQUENCE</scope>
    <source>
        <strain evidence="1">NBC_00003</strain>
    </source>
</reference>
<dbReference type="InterPro" id="IPR046203">
    <property type="entry name" value="DUF6236"/>
</dbReference>
<proteinExistence type="predicted"/>
<organism evidence="1">
    <name type="scientific">Streptomyces sp. NBC_00003</name>
    <dbReference type="NCBI Taxonomy" id="2903608"/>
    <lineage>
        <taxon>Bacteria</taxon>
        <taxon>Bacillati</taxon>
        <taxon>Actinomycetota</taxon>
        <taxon>Actinomycetes</taxon>
        <taxon>Kitasatosporales</taxon>
        <taxon>Streptomycetaceae</taxon>
        <taxon>Streptomyces</taxon>
    </lineage>
</organism>
<sequence>MSPVQHPTALQEYLRLTARRHFKTPLQDLESAMKGLRMETGFTAIGYKLELGTAAAASLGGLTAGSSLVTAGALAFGVASIRHRVAASRDAELRKSEVAYLLRLQYDLQPQSLVRRILRGSAHVVGTGV</sequence>
<protein>
    <submittedName>
        <fullName evidence="1">DUF6236 family protein</fullName>
    </submittedName>
</protein>